<dbReference type="GO" id="GO:0016747">
    <property type="term" value="F:acyltransferase activity, transferring groups other than amino-acyl groups"/>
    <property type="evidence" value="ECO:0007669"/>
    <property type="project" value="InterPro"/>
</dbReference>
<organism evidence="2 3">
    <name type="scientific">Brevibacillus borstelensis AK1</name>
    <dbReference type="NCBI Taxonomy" id="1300222"/>
    <lineage>
        <taxon>Bacteria</taxon>
        <taxon>Bacillati</taxon>
        <taxon>Bacillota</taxon>
        <taxon>Bacilli</taxon>
        <taxon>Bacillales</taxon>
        <taxon>Paenibacillaceae</taxon>
        <taxon>Brevibacillus</taxon>
    </lineage>
</organism>
<dbReference type="OrthoDB" id="9800193at2"/>
<evidence type="ECO:0000313" key="2">
    <source>
        <dbReference type="EMBL" id="EMT50077.1"/>
    </source>
</evidence>
<dbReference type="RefSeq" id="WP_003392852.1">
    <property type="nucleotide sequence ID" value="NZ_APBN01000022.1"/>
</dbReference>
<sequence>MNIKIAELKDAHGDYRVDSIDGSFLVDSELVLSVTDGRIGYTVREVPAYQKSYLEEEDVDYSEYIGNPDQIIYVALADDKVAGLIVLKRNWNHFAYIEDIKVDKSCRRFGIGRKLIEQAVLWAKAGGMAGIMLETQSNNVNACKFYESCGFVIGGFDFFVYKGIPESSGETALYWYLHFDRERTNRHGKE</sequence>
<name>M8D9U7_9BACL</name>
<dbReference type="InterPro" id="IPR050276">
    <property type="entry name" value="MshD_Acetyltransferase"/>
</dbReference>
<keyword evidence="2" id="KW-0808">Transferase</keyword>
<dbReference type="PATRIC" id="fig|1300222.3.peg.5144"/>
<dbReference type="AlphaFoldDB" id="M8D9U7"/>
<reference evidence="2 3" key="1">
    <citation type="submission" date="2013-03" db="EMBL/GenBank/DDBJ databases">
        <title>Assembly of a new bacterial strain Brevibacillus borstelensis AK1.</title>
        <authorList>
            <person name="Rajan I."/>
            <person name="PoliReddy D."/>
            <person name="Sugumar T."/>
            <person name="Rathinam K."/>
            <person name="Alqarawi S."/>
            <person name="Khalil A.B."/>
            <person name="Sivakumar N."/>
        </authorList>
    </citation>
    <scope>NUCLEOTIDE SEQUENCE [LARGE SCALE GENOMIC DNA]</scope>
    <source>
        <strain evidence="2 3">AK1</strain>
    </source>
</reference>
<proteinExistence type="predicted"/>
<comment type="caution">
    <text evidence="2">The sequence shown here is derived from an EMBL/GenBank/DDBJ whole genome shotgun (WGS) entry which is preliminary data.</text>
</comment>
<keyword evidence="3" id="KW-1185">Reference proteome</keyword>
<dbReference type="SUPFAM" id="SSF55729">
    <property type="entry name" value="Acyl-CoA N-acyltransferases (Nat)"/>
    <property type="match status" value="1"/>
</dbReference>
<gene>
    <name evidence="2" type="ORF">I532_24472</name>
</gene>
<dbReference type="STRING" id="1300222.I532_24472"/>
<dbReference type="InterPro" id="IPR000182">
    <property type="entry name" value="GNAT_dom"/>
</dbReference>
<dbReference type="Gene3D" id="3.40.630.30">
    <property type="match status" value="1"/>
</dbReference>
<dbReference type="EMBL" id="APBN01000022">
    <property type="protein sequence ID" value="EMT50077.1"/>
    <property type="molecule type" value="Genomic_DNA"/>
</dbReference>
<protein>
    <submittedName>
        <fullName evidence="2">Putative streptothricin acetyltransferase</fullName>
    </submittedName>
</protein>
<dbReference type="Pfam" id="PF00583">
    <property type="entry name" value="Acetyltransf_1"/>
    <property type="match status" value="1"/>
</dbReference>
<dbReference type="PANTHER" id="PTHR43617:SF38">
    <property type="entry name" value="N-ACETYLTRANSFERASE DOMAIN-CONTAINING PROTEIN"/>
    <property type="match status" value="1"/>
</dbReference>
<evidence type="ECO:0000313" key="3">
    <source>
        <dbReference type="Proteomes" id="UP000012081"/>
    </source>
</evidence>
<evidence type="ECO:0000259" key="1">
    <source>
        <dbReference type="PROSITE" id="PS51186"/>
    </source>
</evidence>
<dbReference type="PROSITE" id="PS51186">
    <property type="entry name" value="GNAT"/>
    <property type="match status" value="1"/>
</dbReference>
<dbReference type="InterPro" id="IPR016181">
    <property type="entry name" value="Acyl_CoA_acyltransferase"/>
</dbReference>
<dbReference type="CDD" id="cd04301">
    <property type="entry name" value="NAT_SF"/>
    <property type="match status" value="1"/>
</dbReference>
<dbReference type="PANTHER" id="PTHR43617">
    <property type="entry name" value="L-AMINO ACID N-ACETYLTRANSFERASE"/>
    <property type="match status" value="1"/>
</dbReference>
<accession>M8D9U7</accession>
<dbReference type="GeneID" id="89502157"/>
<dbReference type="InterPro" id="IPR008125">
    <property type="entry name" value="Streptothricin_AcTrfase"/>
</dbReference>
<feature type="domain" description="N-acetyltransferase" evidence="1">
    <location>
        <begin position="32"/>
        <end position="180"/>
    </location>
</feature>
<dbReference type="Proteomes" id="UP000012081">
    <property type="component" value="Unassembled WGS sequence"/>
</dbReference>
<dbReference type="PRINTS" id="PR01754">
    <property type="entry name" value="SACTRNSFRASE"/>
</dbReference>